<dbReference type="OrthoDB" id="6189458at2"/>
<accession>A0A174RPA5</accession>
<dbReference type="InterPro" id="IPR016905">
    <property type="entry name" value="Glycyl_radical_YjjI-like"/>
</dbReference>
<dbReference type="Pfam" id="PF11230">
    <property type="entry name" value="YjjI-like"/>
    <property type="match status" value="1"/>
</dbReference>
<sequence>MQTIKEQIMDIIRDPSKTHRQTVFALAELADRLCDYPAGIPENFQRLADEEILCDHNDGHAPLCPRYILPDYERFMERGCDFLRLPAPRTLAEALASLTIFYTHVPSITHFPVYIGRLDRLLEPFVQAVGRAQAREPLRLFLIGLDRIIGDSFCHANIGPEQTVTGELIVELLPELQNAVPNLTLLYDPAVTPDDFAIRCISCALRCANPAFAFDPYYRARIGEQYGIASCYNGLYVGGGAFSLSRIRLGKIAERCTGPDDFFFNRLPESVDAACRFMEAKIRFIAEEIPFFKSNFLVREGFLHRDKFVGLFGLVGMNECVNTLMDLSGDTGRYGPDERANQLGLRIMESIEKQVQAFESRYCAVNGHRFLLHAQVGAVGDNGVTPGVRIAIGSELPLYDHLRQAGLFHHFFPSGVGDIFPFDQTAVQNPAAVLDIFKGAFRCGMQYISTYESASDVIRVTGYLIKRSDFETMQGGAPVINSAVAASRETIEQRHTYNRMVRGVPSTQAPGSKL</sequence>
<dbReference type="SUPFAM" id="SSF51998">
    <property type="entry name" value="PFL-like glycyl radical enzymes"/>
    <property type="match status" value="1"/>
</dbReference>
<evidence type="ECO:0000313" key="1">
    <source>
        <dbReference type="EMBL" id="CUP87354.1"/>
    </source>
</evidence>
<name>A0A174RPA5_9FIRM</name>
<dbReference type="RefSeq" id="WP_006876668.1">
    <property type="nucleotide sequence ID" value="NZ_CABIWA010000005.1"/>
</dbReference>
<dbReference type="GeneID" id="72464089"/>
<gene>
    <name evidence="1" type="ORF">ERS852551_02224</name>
</gene>
<dbReference type="AlphaFoldDB" id="A0A174RPA5"/>
<dbReference type="Proteomes" id="UP000095765">
    <property type="component" value="Unassembled WGS sequence"/>
</dbReference>
<dbReference type="EMBL" id="CZBE01000015">
    <property type="protein sequence ID" value="CUP87354.1"/>
    <property type="molecule type" value="Genomic_DNA"/>
</dbReference>
<evidence type="ECO:0000313" key="2">
    <source>
        <dbReference type="Proteomes" id="UP000095765"/>
    </source>
</evidence>
<organism evidence="1 2">
    <name type="scientific">Anaerotruncus colihominis</name>
    <dbReference type="NCBI Taxonomy" id="169435"/>
    <lineage>
        <taxon>Bacteria</taxon>
        <taxon>Bacillati</taxon>
        <taxon>Bacillota</taxon>
        <taxon>Clostridia</taxon>
        <taxon>Eubacteriales</taxon>
        <taxon>Oscillospiraceae</taxon>
        <taxon>Anaerotruncus</taxon>
    </lineage>
</organism>
<dbReference type="Gene3D" id="3.20.70.20">
    <property type="match status" value="1"/>
</dbReference>
<protein>
    <submittedName>
        <fullName evidence="1">Glycine radical enzyme, YjjI family</fullName>
    </submittedName>
</protein>
<dbReference type="NCBIfam" id="TIGR04040">
    <property type="entry name" value="glycyl_YjjI"/>
    <property type="match status" value="1"/>
</dbReference>
<proteinExistence type="predicted"/>
<reference evidence="1 2" key="1">
    <citation type="submission" date="2015-09" db="EMBL/GenBank/DDBJ databases">
        <authorList>
            <consortium name="Pathogen Informatics"/>
        </authorList>
    </citation>
    <scope>NUCLEOTIDE SEQUENCE [LARGE SCALE GENOMIC DNA]</scope>
    <source>
        <strain evidence="1 2">2789STDY5834939</strain>
    </source>
</reference>